<proteinExistence type="predicted"/>
<dbReference type="AlphaFoldDB" id="A0ABD3NT34"/>
<comment type="caution">
    <text evidence="1">The sequence shown here is derived from an EMBL/GenBank/DDBJ whole genome shotgun (WGS) entry which is preliminary data.</text>
</comment>
<evidence type="ECO:0000313" key="2">
    <source>
        <dbReference type="Proteomes" id="UP001516023"/>
    </source>
</evidence>
<gene>
    <name evidence="1" type="ORF">HJC23_011664</name>
</gene>
<dbReference type="Proteomes" id="UP001516023">
    <property type="component" value="Unassembled WGS sequence"/>
</dbReference>
<dbReference type="EMBL" id="JABMIG020000428">
    <property type="protein sequence ID" value="KAL3778568.1"/>
    <property type="molecule type" value="Genomic_DNA"/>
</dbReference>
<keyword evidence="2" id="KW-1185">Reference proteome</keyword>
<protein>
    <submittedName>
        <fullName evidence="1">Uncharacterized protein</fullName>
    </submittedName>
</protein>
<name>A0ABD3NT34_9STRA</name>
<reference evidence="1 2" key="1">
    <citation type="journal article" date="2020" name="G3 (Bethesda)">
        <title>Improved Reference Genome for Cyclotella cryptica CCMP332, a Model for Cell Wall Morphogenesis, Salinity Adaptation, and Lipid Production in Diatoms (Bacillariophyta).</title>
        <authorList>
            <person name="Roberts W.R."/>
            <person name="Downey K.M."/>
            <person name="Ruck E.C."/>
            <person name="Traller J.C."/>
            <person name="Alverson A.J."/>
        </authorList>
    </citation>
    <scope>NUCLEOTIDE SEQUENCE [LARGE SCALE GENOMIC DNA]</scope>
    <source>
        <strain evidence="1 2">CCMP332</strain>
    </source>
</reference>
<organism evidence="1 2">
    <name type="scientific">Cyclotella cryptica</name>
    <dbReference type="NCBI Taxonomy" id="29204"/>
    <lineage>
        <taxon>Eukaryota</taxon>
        <taxon>Sar</taxon>
        <taxon>Stramenopiles</taxon>
        <taxon>Ochrophyta</taxon>
        <taxon>Bacillariophyta</taxon>
        <taxon>Coscinodiscophyceae</taxon>
        <taxon>Thalassiosirophycidae</taxon>
        <taxon>Stephanodiscales</taxon>
        <taxon>Stephanodiscaceae</taxon>
        <taxon>Cyclotella</taxon>
    </lineage>
</organism>
<accession>A0ABD3NT34</accession>
<sequence>MKDFGAAEFGMGRVTSIQCLFFAIRVRLLVVPVVIATTTTLDHLGQRHDPRSTSYGPAWTPEDNSALLEHETLSQKQASMKDRRWARWTHNRGGWEGSIVWRKHNSDDADFRVGILVIAS</sequence>
<evidence type="ECO:0000313" key="1">
    <source>
        <dbReference type="EMBL" id="KAL3778568.1"/>
    </source>
</evidence>